<name>A0AC59Z166_RANTA</name>
<dbReference type="EMBL" id="OX596105">
    <property type="protein sequence ID" value="CAN0141507.1"/>
    <property type="molecule type" value="Genomic_DNA"/>
</dbReference>
<reference evidence="1" key="1">
    <citation type="submission" date="2023-05" db="EMBL/GenBank/DDBJ databases">
        <authorList>
            <consortium name="ELIXIR-Norway"/>
        </authorList>
    </citation>
    <scope>NUCLEOTIDE SEQUENCE</scope>
</reference>
<organism evidence="1 2">
    <name type="scientific">Rangifer tarandus platyrhynchus</name>
    <name type="common">Svalbard reindeer</name>
    <dbReference type="NCBI Taxonomy" id="3082113"/>
    <lineage>
        <taxon>Eukaryota</taxon>
        <taxon>Metazoa</taxon>
        <taxon>Chordata</taxon>
        <taxon>Craniata</taxon>
        <taxon>Vertebrata</taxon>
        <taxon>Euteleostomi</taxon>
        <taxon>Mammalia</taxon>
        <taxon>Eutheria</taxon>
        <taxon>Laurasiatheria</taxon>
        <taxon>Artiodactyla</taxon>
        <taxon>Ruminantia</taxon>
        <taxon>Pecora</taxon>
        <taxon>Cervidae</taxon>
        <taxon>Odocoileinae</taxon>
        <taxon>Rangifer</taxon>
    </lineage>
</organism>
<evidence type="ECO:0000313" key="2">
    <source>
        <dbReference type="Proteomes" id="UP001162501"/>
    </source>
</evidence>
<evidence type="ECO:0000313" key="1">
    <source>
        <dbReference type="EMBL" id="CAN0141507.1"/>
    </source>
</evidence>
<accession>A0AC59Z166</accession>
<reference evidence="1" key="2">
    <citation type="submission" date="2025-03" db="EMBL/GenBank/DDBJ databases">
        <authorList>
            <consortium name="ELIXIR-Norway"/>
            <consortium name="Elixir Norway"/>
        </authorList>
    </citation>
    <scope>NUCLEOTIDE SEQUENCE</scope>
</reference>
<proteinExistence type="predicted"/>
<sequence>MLRGLTFYSSPWHKSFLVQHCQENDHLPPADRRLPEDTPLPASVLGSQDSIRSSGTIPREFSPDRVCSCSCLLSCELRVSSSFPMPLWFQAFLCPCDRCLTWLSASLSGSAMTEQLRVIILWLFGAVMVEGGSGYL</sequence>
<gene>
    <name evidence="1" type="ORF">MRATA1EN22A_LOCUS12676</name>
</gene>
<dbReference type="Proteomes" id="UP001162501">
    <property type="component" value="Chromosome 21"/>
</dbReference>
<protein>
    <submittedName>
        <fullName evidence="1">Uncharacterized protein</fullName>
    </submittedName>
</protein>